<feature type="transmembrane region" description="Helical" evidence="6">
    <location>
        <begin position="174"/>
        <end position="192"/>
    </location>
</feature>
<evidence type="ECO:0000256" key="6">
    <source>
        <dbReference type="SAM" id="Phobius"/>
    </source>
</evidence>
<dbReference type="InterPro" id="IPR032816">
    <property type="entry name" value="VTT_dom"/>
</dbReference>
<dbReference type="RefSeq" id="WP_002944773.1">
    <property type="nucleotide sequence ID" value="NZ_CP012543.1"/>
</dbReference>
<keyword evidence="4 6" id="KW-1133">Transmembrane helix</keyword>
<keyword evidence="5 6" id="KW-0472">Membrane</keyword>
<dbReference type="InterPro" id="IPR051311">
    <property type="entry name" value="DedA_domain"/>
</dbReference>
<accession>A0A6G5QN58</accession>
<keyword evidence="3 6" id="KW-0812">Transmembrane</keyword>
<evidence type="ECO:0000313" key="8">
    <source>
        <dbReference type="EMBL" id="QCD46896.1"/>
    </source>
</evidence>
<evidence type="ECO:0000256" key="4">
    <source>
        <dbReference type="ARBA" id="ARBA00022989"/>
    </source>
</evidence>
<dbReference type="KEGG" id="crx:CRECT_1238"/>
<evidence type="ECO:0000256" key="5">
    <source>
        <dbReference type="ARBA" id="ARBA00023136"/>
    </source>
</evidence>
<dbReference type="Pfam" id="PF09335">
    <property type="entry name" value="VTT_dom"/>
    <property type="match status" value="1"/>
</dbReference>
<evidence type="ECO:0000256" key="3">
    <source>
        <dbReference type="ARBA" id="ARBA00022692"/>
    </source>
</evidence>
<evidence type="ECO:0000313" key="9">
    <source>
        <dbReference type="Proteomes" id="UP000502377"/>
    </source>
</evidence>
<feature type="transmembrane region" description="Helical" evidence="6">
    <location>
        <begin position="16"/>
        <end position="35"/>
    </location>
</feature>
<name>A0A6G5QN58_CAMRE</name>
<dbReference type="AlphaFoldDB" id="A0A6G5QN58"/>
<dbReference type="PANTHER" id="PTHR42709">
    <property type="entry name" value="ALKALINE PHOSPHATASE LIKE PROTEIN"/>
    <property type="match status" value="1"/>
</dbReference>
<feature type="transmembrane region" description="Helical" evidence="6">
    <location>
        <begin position="55"/>
        <end position="79"/>
    </location>
</feature>
<evidence type="ECO:0000256" key="1">
    <source>
        <dbReference type="ARBA" id="ARBA00004651"/>
    </source>
</evidence>
<feature type="transmembrane region" description="Helical" evidence="6">
    <location>
        <begin position="140"/>
        <end position="162"/>
    </location>
</feature>
<evidence type="ECO:0000256" key="2">
    <source>
        <dbReference type="ARBA" id="ARBA00022475"/>
    </source>
</evidence>
<comment type="subcellular location">
    <subcellularLocation>
        <location evidence="1">Cell membrane</location>
        <topology evidence="1">Multi-pass membrane protein</topology>
    </subcellularLocation>
</comment>
<keyword evidence="2" id="KW-1003">Cell membrane</keyword>
<proteinExistence type="predicted"/>
<sequence length="208" mass="23136">MLGEFINFIIQTVGEWGYAGIFLMMFLESSFFPFPSEVAMIPAGYLAHQGQMSLALAWTAGTAGSLAGAVFNYYLCYFFGRELVLKYGKFIGITDEKMHKFEAFFVAHGEISTFNCRLIPGIRQYISLPAGIAKMNIFKFSLYTTLGAGIWVAVLLAVGYYLGKNYDKSAFSHIVVAMLAAIGLITSLYIFYVKRQSKRPKIGANEVK</sequence>
<protein>
    <submittedName>
        <fullName evidence="8">Putative membrane protein, DedA family, type II (SNARE domain)</fullName>
    </submittedName>
</protein>
<dbReference type="Proteomes" id="UP000502377">
    <property type="component" value="Chromosome"/>
</dbReference>
<dbReference type="EMBL" id="CP012543">
    <property type="protein sequence ID" value="QCD46896.1"/>
    <property type="molecule type" value="Genomic_DNA"/>
</dbReference>
<dbReference type="GO" id="GO:0005886">
    <property type="term" value="C:plasma membrane"/>
    <property type="evidence" value="ECO:0007669"/>
    <property type="project" value="UniProtKB-SubCell"/>
</dbReference>
<organism evidence="8 9">
    <name type="scientific">Campylobacter rectus</name>
    <name type="common">Wolinella recta</name>
    <dbReference type="NCBI Taxonomy" id="203"/>
    <lineage>
        <taxon>Bacteria</taxon>
        <taxon>Pseudomonadati</taxon>
        <taxon>Campylobacterota</taxon>
        <taxon>Epsilonproteobacteria</taxon>
        <taxon>Campylobacterales</taxon>
        <taxon>Campylobacteraceae</taxon>
        <taxon>Campylobacter</taxon>
    </lineage>
</organism>
<reference evidence="8 9" key="1">
    <citation type="submission" date="2016-07" db="EMBL/GenBank/DDBJ databases">
        <title>Comparative genomics of the Campylobacter concisus group.</title>
        <authorList>
            <person name="Miller W.G."/>
            <person name="Yee E."/>
            <person name="Chapman M.H."/>
            <person name="Huynh S."/>
            <person name="Bono J.L."/>
            <person name="On S.L.W."/>
            <person name="StLeger J."/>
            <person name="Foster G."/>
            <person name="Parker C.T."/>
        </authorList>
    </citation>
    <scope>NUCLEOTIDE SEQUENCE [LARGE SCALE GENOMIC DNA]</scope>
    <source>
        <strain evidence="8 9">ATCC 33238</strain>
    </source>
</reference>
<feature type="domain" description="VTT" evidence="7">
    <location>
        <begin position="34"/>
        <end position="160"/>
    </location>
</feature>
<dbReference type="PANTHER" id="PTHR42709:SF6">
    <property type="entry name" value="UNDECAPRENYL PHOSPHATE TRANSPORTER A"/>
    <property type="match status" value="1"/>
</dbReference>
<gene>
    <name evidence="8" type="ORF">CRECT_1238</name>
</gene>
<evidence type="ECO:0000259" key="7">
    <source>
        <dbReference type="Pfam" id="PF09335"/>
    </source>
</evidence>